<keyword evidence="2" id="KW-1185">Reference proteome</keyword>
<comment type="caution">
    <text evidence="1">The sequence shown here is derived from an EMBL/GenBank/DDBJ whole genome shotgun (WGS) entry which is preliminary data.</text>
</comment>
<evidence type="ECO:0000313" key="1">
    <source>
        <dbReference type="EMBL" id="MCQ4080776.1"/>
    </source>
</evidence>
<gene>
    <name evidence="1" type="ORF">NGB36_09210</name>
</gene>
<proteinExistence type="predicted"/>
<dbReference type="EMBL" id="JANFNG010000005">
    <property type="protein sequence ID" value="MCQ4080776.1"/>
    <property type="molecule type" value="Genomic_DNA"/>
</dbReference>
<reference evidence="1" key="1">
    <citation type="submission" date="2022-06" db="EMBL/GenBank/DDBJ databases">
        <title>Draft genome sequence of Streptomyces sp. RB6PN25 isolated from peat swamp forest in Thailand.</title>
        <authorList>
            <person name="Duangmal K."/>
            <person name="Klaysubun C."/>
        </authorList>
    </citation>
    <scope>NUCLEOTIDE SEQUENCE</scope>
    <source>
        <strain evidence="1">RB6PN25</strain>
    </source>
</reference>
<dbReference type="Proteomes" id="UP001057702">
    <property type="component" value="Unassembled WGS sequence"/>
</dbReference>
<protein>
    <submittedName>
        <fullName evidence="1">Uncharacterized protein</fullName>
    </submittedName>
</protein>
<accession>A0ABT1PSX2</accession>
<dbReference type="RefSeq" id="WP_255919692.1">
    <property type="nucleotide sequence ID" value="NZ_JANFNG010000005.1"/>
</dbReference>
<name>A0ABT1PSX2_9ACTN</name>
<sequence length="86" mass="9252">MSYGTLQGRDGAAPVRLALPYHRINEVSVKELKRIMGAHPGENPVHVAVRGPQKTIVYRLEAMVNAATIASDIKGSFGPEAWQGVA</sequence>
<organism evidence="1 2">
    <name type="scientific">Streptomyces humicola</name>
    <dbReference type="NCBI Taxonomy" id="2953240"/>
    <lineage>
        <taxon>Bacteria</taxon>
        <taxon>Bacillati</taxon>
        <taxon>Actinomycetota</taxon>
        <taxon>Actinomycetes</taxon>
        <taxon>Kitasatosporales</taxon>
        <taxon>Streptomycetaceae</taxon>
        <taxon>Streptomyces</taxon>
    </lineage>
</organism>
<evidence type="ECO:0000313" key="2">
    <source>
        <dbReference type="Proteomes" id="UP001057702"/>
    </source>
</evidence>